<comment type="similarity">
    <text evidence="2 7">Belongs to the tetraspanin (TM4SF) family.</text>
</comment>
<dbReference type="SUPFAM" id="SSF48652">
    <property type="entry name" value="Tetraspanin"/>
    <property type="match status" value="1"/>
</dbReference>
<keyword evidence="9" id="KW-1185">Reference proteome</keyword>
<reference evidence="8" key="1">
    <citation type="submission" date="2021-11" db="EMBL/GenBank/DDBJ databases">
        <authorList>
            <person name="Schell T."/>
        </authorList>
    </citation>
    <scope>NUCLEOTIDE SEQUENCE</scope>
    <source>
        <strain evidence="8">M5</strain>
    </source>
</reference>
<evidence type="ECO:0000313" key="9">
    <source>
        <dbReference type="Proteomes" id="UP000789390"/>
    </source>
</evidence>
<organism evidence="8 9">
    <name type="scientific">Daphnia galeata</name>
    <dbReference type="NCBI Taxonomy" id="27404"/>
    <lineage>
        <taxon>Eukaryota</taxon>
        <taxon>Metazoa</taxon>
        <taxon>Ecdysozoa</taxon>
        <taxon>Arthropoda</taxon>
        <taxon>Crustacea</taxon>
        <taxon>Branchiopoda</taxon>
        <taxon>Diplostraca</taxon>
        <taxon>Cladocera</taxon>
        <taxon>Anomopoda</taxon>
        <taxon>Daphniidae</taxon>
        <taxon>Daphnia</taxon>
    </lineage>
</organism>
<comment type="caution">
    <text evidence="8">The sequence shown here is derived from an EMBL/GenBank/DDBJ whole genome shotgun (WGS) entry which is preliminary data.</text>
</comment>
<evidence type="ECO:0000256" key="7">
    <source>
        <dbReference type="RuleBase" id="RU361218"/>
    </source>
</evidence>
<name>A0A8J2RLZ5_9CRUS</name>
<feature type="disulfide bond" evidence="6">
    <location>
        <begin position="142"/>
        <end position="161"/>
    </location>
</feature>
<sequence>MGLDCCCKFLKFIVFLINILITLVGIAVVVLSALVFLNNGNEIDPSTMFFKICVVVIVMGSLLTIVGFIGCCGALFENQCLLGTFVFLMIAALALDVAAAILVDNNSSTIISKTEVVVQGIFKDLAVDKEKAELFQKLFNCCGAESSKDWTRAKLAIPSSCCKEENQSCINISSLIKLPLGLFKEDCVTTVKKNMEFVTTNSPAVLGIVGIIEVFAMITSLGLCCSIRKAGY</sequence>
<dbReference type="CDD" id="cd03127">
    <property type="entry name" value="tetraspanin_LEL"/>
    <property type="match status" value="1"/>
</dbReference>
<keyword evidence="4 7" id="KW-1133">Transmembrane helix</keyword>
<gene>
    <name evidence="8" type="ORF">DGAL_LOCUS7915</name>
</gene>
<feature type="transmembrane region" description="Helical" evidence="7">
    <location>
        <begin position="48"/>
        <end position="69"/>
    </location>
</feature>
<evidence type="ECO:0000256" key="1">
    <source>
        <dbReference type="ARBA" id="ARBA00004141"/>
    </source>
</evidence>
<dbReference type="Pfam" id="PF00335">
    <property type="entry name" value="Tetraspanin"/>
    <property type="match status" value="1"/>
</dbReference>
<evidence type="ECO:0000313" key="8">
    <source>
        <dbReference type="EMBL" id="CAH0104983.1"/>
    </source>
</evidence>
<evidence type="ECO:0000256" key="3">
    <source>
        <dbReference type="ARBA" id="ARBA00022692"/>
    </source>
</evidence>
<dbReference type="PRINTS" id="PR00259">
    <property type="entry name" value="TMFOUR"/>
</dbReference>
<accession>A0A8J2RLZ5</accession>
<comment type="subcellular location">
    <subcellularLocation>
        <location evidence="1 7">Membrane</location>
        <topology evidence="1 7">Multi-pass membrane protein</topology>
    </subcellularLocation>
</comment>
<dbReference type="PANTHER" id="PTHR19282:SF551">
    <property type="entry name" value="RE08073P-RELATED"/>
    <property type="match status" value="1"/>
</dbReference>
<dbReference type="Proteomes" id="UP000789390">
    <property type="component" value="Unassembled WGS sequence"/>
</dbReference>
<dbReference type="GO" id="GO:0005886">
    <property type="term" value="C:plasma membrane"/>
    <property type="evidence" value="ECO:0007669"/>
    <property type="project" value="TreeGrafter"/>
</dbReference>
<evidence type="ECO:0000256" key="5">
    <source>
        <dbReference type="ARBA" id="ARBA00023136"/>
    </source>
</evidence>
<dbReference type="Gene3D" id="1.10.1450.10">
    <property type="entry name" value="Tetraspanin"/>
    <property type="match status" value="1"/>
</dbReference>
<keyword evidence="3 7" id="KW-0812">Transmembrane</keyword>
<dbReference type="InterPro" id="IPR008952">
    <property type="entry name" value="Tetraspanin_EC2_sf"/>
</dbReference>
<dbReference type="PANTHER" id="PTHR19282">
    <property type="entry name" value="TETRASPANIN"/>
    <property type="match status" value="1"/>
</dbReference>
<feature type="transmembrane region" description="Helical" evidence="7">
    <location>
        <begin position="81"/>
        <end position="103"/>
    </location>
</feature>
<keyword evidence="5 7" id="KW-0472">Membrane</keyword>
<dbReference type="EMBL" id="CAKKLH010000163">
    <property type="protein sequence ID" value="CAH0104983.1"/>
    <property type="molecule type" value="Genomic_DNA"/>
</dbReference>
<protein>
    <recommendedName>
        <fullName evidence="7">Tetraspanin</fullName>
    </recommendedName>
</protein>
<evidence type="ECO:0000256" key="6">
    <source>
        <dbReference type="PIRSR" id="PIRSR002419-1"/>
    </source>
</evidence>
<dbReference type="AlphaFoldDB" id="A0A8J2RLZ5"/>
<dbReference type="InterPro" id="IPR000301">
    <property type="entry name" value="Tetraspanin_animals"/>
</dbReference>
<proteinExistence type="inferred from homology"/>
<keyword evidence="6" id="KW-1015">Disulfide bond</keyword>
<feature type="transmembrane region" description="Helical" evidence="7">
    <location>
        <begin position="12"/>
        <end position="36"/>
    </location>
</feature>
<evidence type="ECO:0000256" key="2">
    <source>
        <dbReference type="ARBA" id="ARBA00006840"/>
    </source>
</evidence>
<dbReference type="PIRSF" id="PIRSF002419">
    <property type="entry name" value="Tetraspanin"/>
    <property type="match status" value="1"/>
</dbReference>
<dbReference type="OrthoDB" id="9993879at2759"/>
<feature type="transmembrane region" description="Helical" evidence="7">
    <location>
        <begin position="204"/>
        <end position="227"/>
    </location>
</feature>
<evidence type="ECO:0000256" key="4">
    <source>
        <dbReference type="ARBA" id="ARBA00022989"/>
    </source>
</evidence>
<dbReference type="InterPro" id="IPR018499">
    <property type="entry name" value="Tetraspanin/Peripherin"/>
</dbReference>